<dbReference type="EMBL" id="GBEZ01000928">
    <property type="protein sequence ID" value="JAC83996.1"/>
    <property type="molecule type" value="Transcribed_RNA"/>
</dbReference>
<evidence type="ECO:0000313" key="2">
    <source>
        <dbReference type="EMBL" id="JAC83996.1"/>
    </source>
</evidence>
<feature type="non-terminal residue" evidence="2">
    <location>
        <position position="89"/>
    </location>
</feature>
<feature type="compositionally biased region" description="Basic and acidic residues" evidence="1">
    <location>
        <begin position="77"/>
        <end position="89"/>
    </location>
</feature>
<accession>A0A061SMP7</accession>
<dbReference type="AlphaFoldDB" id="A0A061SMP7"/>
<feature type="non-terminal residue" evidence="2">
    <location>
        <position position="1"/>
    </location>
</feature>
<feature type="region of interest" description="Disordered" evidence="1">
    <location>
        <begin position="13"/>
        <end position="89"/>
    </location>
</feature>
<evidence type="ECO:0000256" key="1">
    <source>
        <dbReference type="SAM" id="MobiDB-lite"/>
    </source>
</evidence>
<reference evidence="2" key="1">
    <citation type="submission" date="2014-05" db="EMBL/GenBank/DDBJ databases">
        <title>The transcriptome of the halophilic microalga Tetraselmis sp. GSL018 isolated from the Great Salt Lake, Utah.</title>
        <authorList>
            <person name="Jinkerson R.E."/>
            <person name="D'Adamo S."/>
            <person name="Posewitz M.C."/>
        </authorList>
    </citation>
    <scope>NUCLEOTIDE SEQUENCE</scope>
    <source>
        <strain evidence="2">GSL018</strain>
    </source>
</reference>
<sequence length="89" mass="9426">VLVRVYPHDQPASMGGRLCGPLVEPPRLSPAAANTRRAKKTPARPSMAIPGWPTPHLSRRGARDDAGDLPLGHAGRGLREELVAGHAPD</sequence>
<name>A0A061SMP7_9CHLO</name>
<protein>
    <submittedName>
        <fullName evidence="2">Uncharacterized protein</fullName>
    </submittedName>
</protein>
<gene>
    <name evidence="2" type="ORF">TSPGSL018_1996</name>
</gene>
<organism evidence="2">
    <name type="scientific">Tetraselmis sp. GSL018</name>
    <dbReference type="NCBI Taxonomy" id="582737"/>
    <lineage>
        <taxon>Eukaryota</taxon>
        <taxon>Viridiplantae</taxon>
        <taxon>Chlorophyta</taxon>
        <taxon>core chlorophytes</taxon>
        <taxon>Chlorodendrophyceae</taxon>
        <taxon>Chlorodendrales</taxon>
        <taxon>Chlorodendraceae</taxon>
        <taxon>Tetraselmis</taxon>
    </lineage>
</organism>
<proteinExistence type="predicted"/>